<name>A0ABT0PL33_9GAMM</name>
<dbReference type="PROSITE" id="PS51257">
    <property type="entry name" value="PROKAR_LIPOPROTEIN"/>
    <property type="match status" value="1"/>
</dbReference>
<reference evidence="2 3" key="1">
    <citation type="submission" date="2022-05" db="EMBL/GenBank/DDBJ databases">
        <authorList>
            <person name="Park J.-S."/>
        </authorList>
    </citation>
    <scope>NUCLEOTIDE SEQUENCE [LARGE SCALE GENOMIC DNA]</scope>
    <source>
        <strain evidence="2 3">2012CJ34-2</strain>
    </source>
</reference>
<protein>
    <recommendedName>
        <fullName evidence="4">Lipoprotein</fullName>
    </recommendedName>
</protein>
<evidence type="ECO:0000256" key="1">
    <source>
        <dbReference type="SAM" id="MobiDB-lite"/>
    </source>
</evidence>
<dbReference type="EMBL" id="JAMFLX010000045">
    <property type="protein sequence ID" value="MCL6272089.1"/>
    <property type="molecule type" value="Genomic_DNA"/>
</dbReference>
<dbReference type="RefSeq" id="WP_249701771.1">
    <property type="nucleotide sequence ID" value="NZ_JAMFLX010000045.1"/>
</dbReference>
<accession>A0ABT0PL33</accession>
<evidence type="ECO:0000313" key="3">
    <source>
        <dbReference type="Proteomes" id="UP001203338"/>
    </source>
</evidence>
<evidence type="ECO:0008006" key="4">
    <source>
        <dbReference type="Google" id="ProtNLM"/>
    </source>
</evidence>
<dbReference type="Proteomes" id="UP001203338">
    <property type="component" value="Unassembled WGS sequence"/>
</dbReference>
<organism evidence="2 3">
    <name type="scientific">Parendozoicomonas callyspongiae</name>
    <dbReference type="NCBI Taxonomy" id="2942213"/>
    <lineage>
        <taxon>Bacteria</taxon>
        <taxon>Pseudomonadati</taxon>
        <taxon>Pseudomonadota</taxon>
        <taxon>Gammaproteobacteria</taxon>
        <taxon>Oceanospirillales</taxon>
        <taxon>Endozoicomonadaceae</taxon>
        <taxon>Parendozoicomonas</taxon>
    </lineage>
</organism>
<gene>
    <name evidence="2" type="ORF">M3P05_19385</name>
</gene>
<sequence>MKFQKIALATAIAISIAGCKGGGGSSSTSGSSSTPPPTNSPVITGQFYDAPTNGLWYKSSAKPEGAYTTLVNEKPGAFLYTKENEIVEFRLGGPDGLLLGKGEAQDFVMPQDIAKPAVALNMSRILLALNSAGNDSEIDIPDDFQVAKNKDRAQEIAALAKINLLNLDATKDQAENILSDVISSSQSIQTANKALEHLSRSTDQVMKSKKKDEDYDPVSDGFNIEGKIVRTDNIRLSYGSGTNKQYCYVDLTKTDKKEEVEKSFGYLVYKEGVTSDGKVGSFDYEGSNDTWGVKLSDKSDFCSIDQAEKTKGIVTIDGQKGEFEAYPNQGDDGLELYIPSNEISGYSFGEKFDVDYKANGSVVVKEGKTQNGMPVATGDIKKTEDIYNYSKSSGVIVNHKKRFKLDASKGKQLDTQDGPVWVWNSKSDSSEYIELTYEVKDAKNPAAPLYVDLNGNWEIDVFDKKCGLTYKEYATFSDQGVTWKWKETVGGTGPDKCNFKPYKTDENESYEDEYGNSDLWFFAYNQKYAGQKGAKATLAQLNSRVKWQDEDDGMIEYVRWVYVPEGSEMNNGTLYRYKEEANGTVSYINAFRRKQ</sequence>
<feature type="region of interest" description="Disordered" evidence="1">
    <location>
        <begin position="24"/>
        <end position="44"/>
    </location>
</feature>
<evidence type="ECO:0000313" key="2">
    <source>
        <dbReference type="EMBL" id="MCL6272089.1"/>
    </source>
</evidence>
<proteinExistence type="predicted"/>
<comment type="caution">
    <text evidence="2">The sequence shown here is derived from an EMBL/GenBank/DDBJ whole genome shotgun (WGS) entry which is preliminary data.</text>
</comment>
<keyword evidence="3" id="KW-1185">Reference proteome</keyword>